<sequence length="369" mass="39452">MLLSAIHHARSSRGAAAGPHSDSAVHARAWQAGAASDPARDSARRPERAMTVQPRIDVATMRRALSTAEAVMALNPPESPMIEGYRLFRVSGGDVAWLDMPANTGAYAVFGSHPRCDVKFASGDDVCVRHLVATCCNLPDGGFGLRLMDLQTSIPFFVDDDVPRRSIVVSGPLLVRIGKHVVGGLPVGPRASSRVLQVSSCGMSEPPRGLESVSEKPADGAVPPSPTEGITTSHRFARGEISHITSVRPVSHIEEMVAPRAKTGYVRLTLQSSERSAAVELPEKALEDGVLLGRADNCLDRGLRAVLSTHISRTHLLLLRDGAEVMALDLCSTNGTRYAGQKVRRVMIPAEGLALTLGPELTLIWHPQT</sequence>
<feature type="domain" description="FHA" evidence="2">
    <location>
        <begin position="290"/>
        <end position="343"/>
    </location>
</feature>
<protein>
    <recommendedName>
        <fullName evidence="2">FHA domain-containing protein</fullName>
    </recommendedName>
</protein>
<evidence type="ECO:0000259" key="2">
    <source>
        <dbReference type="PROSITE" id="PS50006"/>
    </source>
</evidence>
<dbReference type="AlphaFoldDB" id="A0A150T5R2"/>
<feature type="compositionally biased region" description="Basic and acidic residues" evidence="1">
    <location>
        <begin position="38"/>
        <end position="48"/>
    </location>
</feature>
<dbReference type="Pfam" id="PF00498">
    <property type="entry name" value="FHA"/>
    <property type="match status" value="1"/>
</dbReference>
<dbReference type="EMBL" id="JEMC01003592">
    <property type="protein sequence ID" value="KYF80124.1"/>
    <property type="molecule type" value="Genomic_DNA"/>
</dbReference>
<feature type="non-terminal residue" evidence="3">
    <location>
        <position position="369"/>
    </location>
</feature>
<gene>
    <name evidence="3" type="ORF">BE18_43540</name>
</gene>
<evidence type="ECO:0000256" key="1">
    <source>
        <dbReference type="SAM" id="MobiDB-lite"/>
    </source>
</evidence>
<name>A0A150T5R2_SORCE</name>
<dbReference type="InterPro" id="IPR008984">
    <property type="entry name" value="SMAD_FHA_dom_sf"/>
</dbReference>
<comment type="caution">
    <text evidence="3">The sequence shown here is derived from an EMBL/GenBank/DDBJ whole genome shotgun (WGS) entry which is preliminary data.</text>
</comment>
<accession>A0A150T5R2</accession>
<dbReference type="Gene3D" id="2.60.200.20">
    <property type="match status" value="1"/>
</dbReference>
<proteinExistence type="predicted"/>
<feature type="region of interest" description="Disordered" evidence="1">
    <location>
        <begin position="203"/>
        <end position="232"/>
    </location>
</feature>
<evidence type="ECO:0000313" key="3">
    <source>
        <dbReference type="EMBL" id="KYF80124.1"/>
    </source>
</evidence>
<evidence type="ECO:0000313" key="4">
    <source>
        <dbReference type="Proteomes" id="UP000075515"/>
    </source>
</evidence>
<feature type="region of interest" description="Disordered" evidence="1">
    <location>
        <begin position="10"/>
        <end position="51"/>
    </location>
</feature>
<dbReference type="Proteomes" id="UP000075515">
    <property type="component" value="Unassembled WGS sequence"/>
</dbReference>
<reference evidence="3 4" key="1">
    <citation type="submission" date="2014-02" db="EMBL/GenBank/DDBJ databases">
        <title>The small core and large imbalanced accessory genome model reveals a collaborative survival strategy of Sorangium cellulosum strains in nature.</title>
        <authorList>
            <person name="Han K."/>
            <person name="Peng R."/>
            <person name="Blom J."/>
            <person name="Li Y.-Z."/>
        </authorList>
    </citation>
    <scope>NUCLEOTIDE SEQUENCE [LARGE SCALE GENOMIC DNA]</scope>
    <source>
        <strain evidence="3 4">So0149</strain>
    </source>
</reference>
<dbReference type="PROSITE" id="PS50006">
    <property type="entry name" value="FHA_DOMAIN"/>
    <property type="match status" value="1"/>
</dbReference>
<dbReference type="InterPro" id="IPR000253">
    <property type="entry name" value="FHA_dom"/>
</dbReference>
<dbReference type="CDD" id="cd00060">
    <property type="entry name" value="FHA"/>
    <property type="match status" value="1"/>
</dbReference>
<dbReference type="SUPFAM" id="SSF49879">
    <property type="entry name" value="SMAD/FHA domain"/>
    <property type="match status" value="1"/>
</dbReference>
<organism evidence="3 4">
    <name type="scientific">Sorangium cellulosum</name>
    <name type="common">Polyangium cellulosum</name>
    <dbReference type="NCBI Taxonomy" id="56"/>
    <lineage>
        <taxon>Bacteria</taxon>
        <taxon>Pseudomonadati</taxon>
        <taxon>Myxococcota</taxon>
        <taxon>Polyangia</taxon>
        <taxon>Polyangiales</taxon>
        <taxon>Polyangiaceae</taxon>
        <taxon>Sorangium</taxon>
    </lineage>
</organism>